<gene>
    <name evidence="1" type="ORF">Zmor_026974</name>
</gene>
<keyword evidence="2" id="KW-1185">Reference proteome</keyword>
<dbReference type="AlphaFoldDB" id="A0AA38HUR6"/>
<protein>
    <submittedName>
        <fullName evidence="1">Uncharacterized protein</fullName>
    </submittedName>
</protein>
<comment type="caution">
    <text evidence="1">The sequence shown here is derived from an EMBL/GenBank/DDBJ whole genome shotgun (WGS) entry which is preliminary data.</text>
</comment>
<dbReference type="EMBL" id="JALNTZ010000008">
    <property type="protein sequence ID" value="KAJ3644308.1"/>
    <property type="molecule type" value="Genomic_DNA"/>
</dbReference>
<organism evidence="1 2">
    <name type="scientific">Zophobas morio</name>
    <dbReference type="NCBI Taxonomy" id="2755281"/>
    <lineage>
        <taxon>Eukaryota</taxon>
        <taxon>Metazoa</taxon>
        <taxon>Ecdysozoa</taxon>
        <taxon>Arthropoda</taxon>
        <taxon>Hexapoda</taxon>
        <taxon>Insecta</taxon>
        <taxon>Pterygota</taxon>
        <taxon>Neoptera</taxon>
        <taxon>Endopterygota</taxon>
        <taxon>Coleoptera</taxon>
        <taxon>Polyphaga</taxon>
        <taxon>Cucujiformia</taxon>
        <taxon>Tenebrionidae</taxon>
        <taxon>Zophobas</taxon>
    </lineage>
</organism>
<name>A0AA38HUR6_9CUCU</name>
<reference evidence="1" key="1">
    <citation type="journal article" date="2023" name="G3 (Bethesda)">
        <title>Whole genome assemblies of Zophobas morio and Tenebrio molitor.</title>
        <authorList>
            <person name="Kaur S."/>
            <person name="Stinson S.A."/>
            <person name="diCenzo G.C."/>
        </authorList>
    </citation>
    <scope>NUCLEOTIDE SEQUENCE</scope>
    <source>
        <strain evidence="1">QUZm001</strain>
    </source>
</reference>
<proteinExistence type="predicted"/>
<evidence type="ECO:0000313" key="2">
    <source>
        <dbReference type="Proteomes" id="UP001168821"/>
    </source>
</evidence>
<sequence length="173" mass="19454">MTLIIRETLGTIYTECLGQDFAGEEEYAWPKRSPDLMPLDFSLGEDEKYLFMKVVIIFGVSGTCRCQELVELRIDNIENAKSGLFMTEAETSGARALNAKLKGEHGEEAPTGQWPVLVCWETFGSLTPHVFVFFGLFAAESRKLKNARQHMCPAEIYKLNFSWCVVFAAIVAE</sequence>
<dbReference type="Proteomes" id="UP001168821">
    <property type="component" value="Unassembled WGS sequence"/>
</dbReference>
<evidence type="ECO:0000313" key="1">
    <source>
        <dbReference type="EMBL" id="KAJ3644308.1"/>
    </source>
</evidence>
<accession>A0AA38HUR6</accession>